<evidence type="ECO:0000313" key="10">
    <source>
        <dbReference type="Proteomes" id="UP000240883"/>
    </source>
</evidence>
<evidence type="ECO:0000256" key="4">
    <source>
        <dbReference type="ARBA" id="ARBA00022980"/>
    </source>
</evidence>
<evidence type="ECO:0000313" key="9">
    <source>
        <dbReference type="EMBL" id="PSN60594.1"/>
    </source>
</evidence>
<evidence type="ECO:0000256" key="8">
    <source>
        <dbReference type="SAM" id="MobiDB-lite"/>
    </source>
</evidence>
<evidence type="ECO:0000256" key="2">
    <source>
        <dbReference type="ARBA" id="ARBA00009863"/>
    </source>
</evidence>
<evidence type="ECO:0000256" key="5">
    <source>
        <dbReference type="ARBA" id="ARBA00023128"/>
    </source>
</evidence>
<dbReference type="Pfam" id="PF10236">
    <property type="entry name" value="DAP3"/>
    <property type="match status" value="1"/>
</dbReference>
<dbReference type="AlphaFoldDB" id="A0A2T2N5A7"/>
<keyword evidence="6" id="KW-0687">Ribonucleoprotein</keyword>
<evidence type="ECO:0000256" key="3">
    <source>
        <dbReference type="ARBA" id="ARBA00022946"/>
    </source>
</evidence>
<gene>
    <name evidence="9" type="ORF">BS50DRAFT_563780</name>
</gene>
<dbReference type="OrthoDB" id="274828at2759"/>
<evidence type="ECO:0000256" key="1">
    <source>
        <dbReference type="ARBA" id="ARBA00004173"/>
    </source>
</evidence>
<dbReference type="GO" id="GO:0003735">
    <property type="term" value="F:structural constituent of ribosome"/>
    <property type="evidence" value="ECO:0007669"/>
    <property type="project" value="TreeGrafter"/>
</dbReference>
<evidence type="ECO:0000256" key="6">
    <source>
        <dbReference type="ARBA" id="ARBA00023274"/>
    </source>
</evidence>
<comment type="subcellular location">
    <subcellularLocation>
        <location evidence="1">Mitochondrion</location>
    </subcellularLocation>
</comment>
<dbReference type="InterPro" id="IPR019368">
    <property type="entry name" value="Ribosomal_mS29"/>
</dbReference>
<keyword evidence="10" id="KW-1185">Reference proteome</keyword>
<comment type="similarity">
    <text evidence="2">Belongs to the mitochondrion-specific ribosomal protein mS29 family.</text>
</comment>
<dbReference type="EMBL" id="KZ678148">
    <property type="protein sequence ID" value="PSN60594.1"/>
    <property type="molecule type" value="Genomic_DNA"/>
</dbReference>
<dbReference type="PANTHER" id="PTHR12810">
    <property type="entry name" value="MITOCHONDRIAL 28S RIBOSOMAL PROTEIN S29"/>
    <property type="match status" value="1"/>
</dbReference>
<dbReference type="Proteomes" id="UP000240883">
    <property type="component" value="Unassembled WGS sequence"/>
</dbReference>
<accession>A0A2T2N5A7</accession>
<feature type="compositionally biased region" description="Basic and acidic residues" evidence="8">
    <location>
        <begin position="72"/>
        <end position="86"/>
    </location>
</feature>
<name>A0A2T2N5A7_CORCC</name>
<feature type="region of interest" description="Disordered" evidence="8">
    <location>
        <begin position="51"/>
        <end position="87"/>
    </location>
</feature>
<sequence>MASPVCLRSFSQRTLDRSPLASLASRTLRAPQTACFSTSATRFANPNMKKKALGAAPKKGTRTLNVKKGKKASADSGKRPGIGERKAQRKRIVLTNNNALEVSSLKDLDKASALDASIQGQVRGLPDPLVDSLRALEAFKTTQGWSLFRRPATLIRKETAEVASLIKEVEASEKGKKTTVRRILTGEKMSGKSTLVLQGLSIALLRQWVVINLPECQDITNAHTDYAPLPGSQPQQYTQNSYTANLLTQILKANTDFFAKDIPVTTNPELPVPLPKGANLKQLAQLGVANPEAAWPVFMALWKELTLPNRPPILFAADNLAHIMRNSAYISPELKPIHPFDLTLVRHFVDLLSSKTALPNGGVILAATSKSNAPATPALDFSVQIAEAKQYHPESMPRWNPYKNIDGRVMEALKDIPVIKSGGLSKEEARSVMEYYAESGMLRAKVDEQFVSQKWSLAGMGNVGELERATVRLRI</sequence>
<dbReference type="STRING" id="1448308.A0A2T2N5A7"/>
<keyword evidence="4" id="KW-0689">Ribosomal protein</keyword>
<organism evidence="9 10">
    <name type="scientific">Corynespora cassiicola Philippines</name>
    <dbReference type="NCBI Taxonomy" id="1448308"/>
    <lineage>
        <taxon>Eukaryota</taxon>
        <taxon>Fungi</taxon>
        <taxon>Dikarya</taxon>
        <taxon>Ascomycota</taxon>
        <taxon>Pezizomycotina</taxon>
        <taxon>Dothideomycetes</taxon>
        <taxon>Pleosporomycetidae</taxon>
        <taxon>Pleosporales</taxon>
        <taxon>Corynesporascaceae</taxon>
        <taxon>Corynespora</taxon>
    </lineage>
</organism>
<feature type="compositionally biased region" description="Basic residues" evidence="8">
    <location>
        <begin position="59"/>
        <end position="71"/>
    </location>
</feature>
<dbReference type="GO" id="GO:0005763">
    <property type="term" value="C:mitochondrial small ribosomal subunit"/>
    <property type="evidence" value="ECO:0007669"/>
    <property type="project" value="TreeGrafter"/>
</dbReference>
<keyword evidence="3" id="KW-0809">Transit peptide</keyword>
<keyword evidence="5" id="KW-0496">Mitochondrion</keyword>
<dbReference type="PANTHER" id="PTHR12810:SF0">
    <property type="entry name" value="SMALL RIBOSOMAL SUBUNIT PROTEIN MS29"/>
    <property type="match status" value="1"/>
</dbReference>
<proteinExistence type="inferred from homology"/>
<reference evidence="9 10" key="1">
    <citation type="journal article" date="2018" name="Front. Microbiol.">
        <title>Genome-Wide Analysis of Corynespora cassiicola Leaf Fall Disease Putative Effectors.</title>
        <authorList>
            <person name="Lopez D."/>
            <person name="Ribeiro S."/>
            <person name="Label P."/>
            <person name="Fumanal B."/>
            <person name="Venisse J.S."/>
            <person name="Kohler A."/>
            <person name="de Oliveira R.R."/>
            <person name="Labutti K."/>
            <person name="Lipzen A."/>
            <person name="Lail K."/>
            <person name="Bauer D."/>
            <person name="Ohm R.A."/>
            <person name="Barry K.W."/>
            <person name="Spatafora J."/>
            <person name="Grigoriev I.V."/>
            <person name="Martin F.M."/>
            <person name="Pujade-Renaud V."/>
        </authorList>
    </citation>
    <scope>NUCLEOTIDE SEQUENCE [LARGE SCALE GENOMIC DNA]</scope>
    <source>
        <strain evidence="9 10">Philippines</strain>
    </source>
</reference>
<protein>
    <recommendedName>
        <fullName evidence="7">Small ribosomal subunit protein mS29</fullName>
    </recommendedName>
</protein>
<evidence type="ECO:0000256" key="7">
    <source>
        <dbReference type="ARBA" id="ARBA00035140"/>
    </source>
</evidence>